<dbReference type="SMART" id="SM00233">
    <property type="entry name" value="PH"/>
    <property type="match status" value="1"/>
</dbReference>
<evidence type="ECO:0000256" key="1">
    <source>
        <dbReference type="ARBA" id="ARBA00008226"/>
    </source>
</evidence>
<dbReference type="NCBIfam" id="NF003037">
    <property type="entry name" value="PRK03932.1"/>
    <property type="match status" value="1"/>
</dbReference>
<dbReference type="NCBIfam" id="TIGR00457">
    <property type="entry name" value="asnS"/>
    <property type="match status" value="1"/>
</dbReference>
<evidence type="ECO:0000256" key="8">
    <source>
        <dbReference type="ARBA" id="ARBA00023146"/>
    </source>
</evidence>
<gene>
    <name evidence="13" type="ORF">PFLUV_G00025440</name>
</gene>
<feature type="domain" description="PH" evidence="11">
    <location>
        <begin position="536"/>
        <end position="647"/>
    </location>
</feature>
<comment type="caution">
    <text evidence="13">The sequence shown here is derived from an EMBL/GenBank/DDBJ whole genome shotgun (WGS) entry which is preliminary data.</text>
</comment>
<dbReference type="Gene3D" id="2.30.29.30">
    <property type="entry name" value="Pleckstrin-homology domain (PH domain)/Phosphotyrosine-binding domain (PTB)"/>
    <property type="match status" value="1"/>
</dbReference>
<evidence type="ECO:0000256" key="4">
    <source>
        <dbReference type="ARBA" id="ARBA00022598"/>
    </source>
</evidence>
<feature type="region of interest" description="Disordered" evidence="10">
    <location>
        <begin position="1025"/>
        <end position="1068"/>
    </location>
</feature>
<dbReference type="PRINTS" id="PR01042">
    <property type="entry name" value="TRNASYNTHASP"/>
</dbReference>
<dbReference type="FunFam" id="3.30.930.10:FF:000016">
    <property type="entry name" value="Asparagine--tRNA ligase"/>
    <property type="match status" value="1"/>
</dbReference>
<dbReference type="FunFam" id="2.30.29.30:FF:000166">
    <property type="entry name" value="GRB2-associated-binding protein 1 isoform X1"/>
    <property type="match status" value="1"/>
</dbReference>
<evidence type="ECO:0000256" key="2">
    <source>
        <dbReference type="ARBA" id="ARBA00012816"/>
    </source>
</evidence>
<protein>
    <recommendedName>
        <fullName evidence="2">asparagine--tRNA ligase</fullName>
        <ecNumber evidence="2">6.1.1.22</ecNumber>
    </recommendedName>
</protein>
<dbReference type="PROSITE" id="PS50003">
    <property type="entry name" value="PH_DOMAIN"/>
    <property type="match status" value="1"/>
</dbReference>
<dbReference type="PROSITE" id="PS50862">
    <property type="entry name" value="AA_TRNA_LIGASE_II"/>
    <property type="match status" value="1"/>
</dbReference>
<dbReference type="SUPFAM" id="SSF55681">
    <property type="entry name" value="Class II aaRS and biotin synthetases"/>
    <property type="match status" value="1"/>
</dbReference>
<dbReference type="Gene3D" id="2.40.50.140">
    <property type="entry name" value="Nucleic acid-binding proteins"/>
    <property type="match status" value="1"/>
</dbReference>
<keyword evidence="6" id="KW-0067">ATP-binding</keyword>
<feature type="region of interest" description="Disordered" evidence="10">
    <location>
        <begin position="835"/>
        <end position="918"/>
    </location>
</feature>
<dbReference type="SUPFAM" id="SSF50249">
    <property type="entry name" value="Nucleic acid-binding proteins"/>
    <property type="match status" value="1"/>
</dbReference>
<evidence type="ECO:0000256" key="7">
    <source>
        <dbReference type="ARBA" id="ARBA00022917"/>
    </source>
</evidence>
<dbReference type="InterPro" id="IPR001849">
    <property type="entry name" value="PH_domain"/>
</dbReference>
<dbReference type="GO" id="GO:0005068">
    <property type="term" value="F:transmembrane receptor protein tyrosine kinase adaptor activity"/>
    <property type="evidence" value="ECO:0007669"/>
    <property type="project" value="TreeGrafter"/>
</dbReference>
<dbReference type="InterPro" id="IPR046355">
    <property type="entry name" value="Gab1-4-like"/>
</dbReference>
<feature type="region of interest" description="Disordered" evidence="10">
    <location>
        <begin position="1123"/>
        <end position="1142"/>
    </location>
</feature>
<dbReference type="Gene3D" id="3.30.930.10">
    <property type="entry name" value="Bira Bifunctional Protein, Domain 2"/>
    <property type="match status" value="1"/>
</dbReference>
<keyword evidence="14" id="KW-1185">Reference proteome</keyword>
<feature type="region of interest" description="Disordered" evidence="10">
    <location>
        <begin position="968"/>
        <end position="1000"/>
    </location>
</feature>
<proteinExistence type="inferred from homology"/>
<feature type="compositionally biased region" description="Polar residues" evidence="10">
    <location>
        <begin position="1185"/>
        <end position="1202"/>
    </location>
</feature>
<dbReference type="Pfam" id="PF00152">
    <property type="entry name" value="tRNA-synt_2"/>
    <property type="match status" value="1"/>
</dbReference>
<keyword evidence="7" id="KW-0648">Protein biosynthesis</keyword>
<dbReference type="GO" id="GO:0003676">
    <property type="term" value="F:nucleic acid binding"/>
    <property type="evidence" value="ECO:0007669"/>
    <property type="project" value="InterPro"/>
</dbReference>
<name>A0A6A5FQH8_PERFL</name>
<dbReference type="GO" id="GO:0005737">
    <property type="term" value="C:cytoplasm"/>
    <property type="evidence" value="ECO:0007669"/>
    <property type="project" value="TreeGrafter"/>
</dbReference>
<evidence type="ECO:0000256" key="9">
    <source>
        <dbReference type="ARBA" id="ARBA00029462"/>
    </source>
</evidence>
<feature type="compositionally biased region" description="Polar residues" evidence="10">
    <location>
        <begin position="1123"/>
        <end position="1137"/>
    </location>
</feature>
<keyword evidence="8" id="KW-0030">Aminoacyl-tRNA synthetase</keyword>
<feature type="region of interest" description="Disordered" evidence="10">
    <location>
        <begin position="1148"/>
        <end position="1209"/>
    </location>
</feature>
<evidence type="ECO:0000313" key="14">
    <source>
        <dbReference type="Proteomes" id="UP000465112"/>
    </source>
</evidence>
<reference evidence="13 14" key="1">
    <citation type="submission" date="2019-06" db="EMBL/GenBank/DDBJ databases">
        <title>A chromosome-scale genome assembly of the European perch, Perca fluviatilis.</title>
        <authorList>
            <person name="Roques C."/>
            <person name="Zahm M."/>
            <person name="Cabau C."/>
            <person name="Klopp C."/>
            <person name="Bouchez O."/>
            <person name="Donnadieu C."/>
            <person name="Kuhl H."/>
            <person name="Gislard M."/>
            <person name="Guendouz S."/>
            <person name="Journot L."/>
            <person name="Haffray P."/>
            <person name="Bestin A."/>
            <person name="Morvezen R."/>
            <person name="Feron R."/>
            <person name="Wen M."/>
            <person name="Jouanno E."/>
            <person name="Herpin A."/>
            <person name="Schartl M."/>
            <person name="Postlethwait J."/>
            <person name="Schaerlinger B."/>
            <person name="Chardard D."/>
            <person name="Lecocq T."/>
            <person name="Poncet C."/>
            <person name="Jaffrelo L."/>
            <person name="Lampietro C."/>
            <person name="Guiguen Y."/>
        </authorList>
    </citation>
    <scope>NUCLEOTIDE SEQUENCE [LARGE SCALE GENOMIC DNA]</scope>
    <source>
        <tissue evidence="13">Blood</tissue>
    </source>
</reference>
<evidence type="ECO:0000256" key="3">
    <source>
        <dbReference type="ARBA" id="ARBA00022553"/>
    </source>
</evidence>
<evidence type="ECO:0000256" key="10">
    <source>
        <dbReference type="SAM" id="MobiDB-lite"/>
    </source>
</evidence>
<evidence type="ECO:0000259" key="11">
    <source>
        <dbReference type="PROSITE" id="PS50003"/>
    </source>
</evidence>
<dbReference type="InterPro" id="IPR011993">
    <property type="entry name" value="PH-like_dom_sf"/>
</dbReference>
<keyword evidence="4" id="KW-0436">Ligase</keyword>
<dbReference type="Proteomes" id="UP000465112">
    <property type="component" value="Chromosome 2"/>
</dbReference>
<feature type="compositionally biased region" description="Polar residues" evidence="10">
    <location>
        <begin position="891"/>
        <end position="911"/>
    </location>
</feature>
<comment type="similarity">
    <text evidence="1">Belongs to the class-II aminoacyl-tRNA synthetase family.</text>
</comment>
<feature type="compositionally biased region" description="Polar residues" evidence="10">
    <location>
        <begin position="945"/>
        <end position="955"/>
    </location>
</feature>
<dbReference type="SUPFAM" id="SSF50729">
    <property type="entry name" value="PH domain-like"/>
    <property type="match status" value="1"/>
</dbReference>
<dbReference type="Pfam" id="PF00169">
    <property type="entry name" value="PH"/>
    <property type="match status" value="1"/>
</dbReference>
<keyword evidence="3" id="KW-0597">Phosphoprotein</keyword>
<dbReference type="InterPro" id="IPR002312">
    <property type="entry name" value="Asp/Asn-tRNA-synth_IIb"/>
</dbReference>
<dbReference type="CDD" id="cd04318">
    <property type="entry name" value="EcAsnRS_like_N"/>
    <property type="match status" value="1"/>
</dbReference>
<dbReference type="InterPro" id="IPR045864">
    <property type="entry name" value="aa-tRNA-synth_II/BPL/LPL"/>
</dbReference>
<dbReference type="PANTHER" id="PTHR45960">
    <property type="entry name" value="GRB2-ASSOCIATED-BINDING PROTEIN"/>
    <property type="match status" value="1"/>
</dbReference>
<accession>A0A6A5FQH8</accession>
<dbReference type="InterPro" id="IPR004364">
    <property type="entry name" value="Aa-tRNA-synt_II"/>
</dbReference>
<feature type="region of interest" description="Disordered" evidence="10">
    <location>
        <begin position="931"/>
        <end position="955"/>
    </location>
</feature>
<evidence type="ECO:0000256" key="6">
    <source>
        <dbReference type="ARBA" id="ARBA00022840"/>
    </source>
</evidence>
<evidence type="ECO:0000256" key="5">
    <source>
        <dbReference type="ARBA" id="ARBA00022741"/>
    </source>
</evidence>
<feature type="compositionally biased region" description="Basic and acidic residues" evidence="10">
    <location>
        <begin position="1170"/>
        <end position="1184"/>
    </location>
</feature>
<evidence type="ECO:0000313" key="13">
    <source>
        <dbReference type="EMBL" id="KAF1394333.1"/>
    </source>
</evidence>
<dbReference type="InterPro" id="IPR004365">
    <property type="entry name" value="NA-bd_OB_tRNA"/>
</dbReference>
<feature type="region of interest" description="Disordered" evidence="10">
    <location>
        <begin position="1091"/>
        <end position="1114"/>
    </location>
</feature>
<organism evidence="13 14">
    <name type="scientific">Perca fluviatilis</name>
    <name type="common">European perch</name>
    <dbReference type="NCBI Taxonomy" id="8168"/>
    <lineage>
        <taxon>Eukaryota</taxon>
        <taxon>Metazoa</taxon>
        <taxon>Chordata</taxon>
        <taxon>Craniata</taxon>
        <taxon>Vertebrata</taxon>
        <taxon>Euteleostomi</taxon>
        <taxon>Actinopterygii</taxon>
        <taxon>Neopterygii</taxon>
        <taxon>Teleostei</taxon>
        <taxon>Neoteleostei</taxon>
        <taxon>Acanthomorphata</taxon>
        <taxon>Eupercaria</taxon>
        <taxon>Perciformes</taxon>
        <taxon>Percoidei</taxon>
        <taxon>Percidae</taxon>
        <taxon>Percinae</taxon>
        <taxon>Perca</taxon>
    </lineage>
</organism>
<dbReference type="InterPro" id="IPR006195">
    <property type="entry name" value="aa-tRNA-synth_II"/>
</dbReference>
<dbReference type="EC" id="6.1.1.22" evidence="2"/>
<sequence>MFQAAVKTLSVATTTSVSRGILLSIRHYCKKTPAKLRVSEAVSGAALGAKVKVQGWVRSVRAQKSNLFLHVNDGSSLQSLQVVASSELNDPLLTFGSAVEVTGTLRKSPHQNQPVELEAQQIHVVGECNPVDFPFKIKERHSLEYIRQFPHLRCRTNAFSSLLRIRSEAATAVHSYFKGNGFVQIHTPVITSNDCEGAGELFEVEPSGPENEGEENFFSVPAFLTVSGQLHLEVMSGAFSRVYTFGPTFRAENSQSRRHLAEFYMVEAEVSFTQSLEDLTKVMEDMFRSATEHVLAHCAEDVDLFHKHVTPGHRVTVEAMLKKRFPAITYSEAIDILNRSSEKFAFPTDWGCDLQTEHEKYLVKHCGNIPVFVTDYPYDLKPFYARDNQDHPEHTAAAVDLLVPGVGELCGGSLREERLDLLRARLEEAGLEDTYSWYLDLRRFGSVPHGGFGLGFERYLQCILAPPGAAGNIPRPERLYSDLNKWGEQTAPGRATRRQHFETGEPSGTFSHVLVTDGGWRQEDAADTDTNMSGGEIIFQGWLRKSPPEKKLRRYAWKKRWFILRSGRMSGDPDVLEYYKNDHSKKPIRVIDLHCCEQVDAGLTFKRKEFQDSFVFDIKTSDRTFYLVAETEEEMNKWVRSICQLCGFNQSDDNHDGRLHNMPRSVGADVNGSMAPLTGERKSSAPIHSSQPVLFTFDVPVRHTHHGSLSNSAPQDYLLLHQCMSRKTESARSASFSQATRSNLFVGSDSAVQKLSHGFSHCLNGMGAQLHGFYSLPKPGKHQLPGHDDSSQEACYVLPRGYSVEAPAHSGLGEPELEDEEIYTFKTPCNALATMHSNERPTDNYDLPTPPGSFYQIPRTFDKNHNALTPSSSESSCAPPPRPPKPSQGSEGQWGSPQSVGSQNGEVTPTVSVIPRRNTLPAVENIRLHRGSSFETNSHHRPIHFNSSGQSVESVNDGFSSYLRTKAPLTRSDSGNSDDNYVPMNPGSSPRSAAQADSPKNIYIPMSPGPHHFDFPGFSATLPARKGSSASLCHRPSRLSDVTPPPINRNLKPNRKSKPTPLDLKNNGIIDELPFKSPVTMSWTRPMPAMNSMSSQHCRPISTQSITSTDSADSEENYVAMQNPASTSPAVSGTSSPAPRKCGNVDYLALDFQPGSPSPHRKPSTSSVTSDEKVDYVQVDKEKTQALQSTMQEWTDVRQSTEPAKGVKS</sequence>
<dbReference type="InterPro" id="IPR004522">
    <property type="entry name" value="Asn-tRNA-ligase"/>
</dbReference>
<dbReference type="CDD" id="cd00776">
    <property type="entry name" value="AsxRS_core"/>
    <property type="match status" value="1"/>
</dbReference>
<dbReference type="InterPro" id="IPR012340">
    <property type="entry name" value="NA-bd_OB-fold"/>
</dbReference>
<keyword evidence="5" id="KW-0547">Nucleotide-binding</keyword>
<dbReference type="GO" id="GO:0004816">
    <property type="term" value="F:asparagine-tRNA ligase activity"/>
    <property type="evidence" value="ECO:0007669"/>
    <property type="project" value="UniProtKB-EC"/>
</dbReference>
<dbReference type="EMBL" id="VHII01000002">
    <property type="protein sequence ID" value="KAF1394333.1"/>
    <property type="molecule type" value="Genomic_DNA"/>
</dbReference>
<dbReference type="Pfam" id="PF01336">
    <property type="entry name" value="tRNA_anti-codon"/>
    <property type="match status" value="1"/>
</dbReference>
<dbReference type="GO" id="GO:0005524">
    <property type="term" value="F:ATP binding"/>
    <property type="evidence" value="ECO:0007669"/>
    <property type="project" value="UniProtKB-KW"/>
</dbReference>
<evidence type="ECO:0000259" key="12">
    <source>
        <dbReference type="PROSITE" id="PS50862"/>
    </source>
</evidence>
<dbReference type="GO" id="GO:0006421">
    <property type="term" value="P:asparaginyl-tRNA aminoacylation"/>
    <property type="evidence" value="ECO:0007669"/>
    <property type="project" value="InterPro"/>
</dbReference>
<feature type="compositionally biased region" description="Polar residues" evidence="10">
    <location>
        <begin position="1091"/>
        <end position="1111"/>
    </location>
</feature>
<dbReference type="PANTHER" id="PTHR45960:SF1">
    <property type="entry name" value="GRB2-ASSOCIATED-BINDING PROTEIN 2"/>
    <property type="match status" value="1"/>
</dbReference>
<dbReference type="AlphaFoldDB" id="A0A6A5FQH8"/>
<comment type="similarity">
    <text evidence="9">Belongs to the GAB family.</text>
</comment>
<feature type="domain" description="Aminoacyl-transfer RNA synthetases class-II family profile" evidence="12">
    <location>
        <begin position="163"/>
        <end position="474"/>
    </location>
</feature>